<keyword evidence="2" id="KW-0472">Membrane</keyword>
<feature type="region of interest" description="Disordered" evidence="1">
    <location>
        <begin position="34"/>
        <end position="91"/>
    </location>
</feature>
<proteinExistence type="predicted"/>
<dbReference type="AlphaFoldDB" id="A0A1E7G1A7"/>
<organism evidence="4">
    <name type="scientific">Lactococcus cremoris subsp. cremoris IBB477</name>
    <dbReference type="NCBI Taxonomy" id="1449093"/>
    <lineage>
        <taxon>Bacteria</taxon>
        <taxon>Bacillati</taxon>
        <taxon>Bacillota</taxon>
        <taxon>Bacilli</taxon>
        <taxon>Lactobacillales</taxon>
        <taxon>Streptococcaceae</taxon>
        <taxon>Lactococcus</taxon>
        <taxon>Lactococcus cremoris subsp. cremoris</taxon>
    </lineage>
</organism>
<evidence type="ECO:0000313" key="4">
    <source>
        <dbReference type="EMBL" id="OEU38731.1"/>
    </source>
</evidence>
<comment type="caution">
    <text evidence="4">The sequence shown here is derived from an EMBL/GenBank/DDBJ whole genome shotgun (WGS) entry which is preliminary data.</text>
</comment>
<feature type="compositionally biased region" description="Basic and acidic residues" evidence="1">
    <location>
        <begin position="623"/>
        <end position="632"/>
    </location>
</feature>
<feature type="compositionally biased region" description="Basic and acidic residues" evidence="1">
    <location>
        <begin position="43"/>
        <end position="54"/>
    </location>
</feature>
<feature type="compositionally biased region" description="Basic and acidic residues" evidence="1">
    <location>
        <begin position="644"/>
        <end position="654"/>
    </location>
</feature>
<feature type="transmembrane region" description="Helical" evidence="2">
    <location>
        <begin position="176"/>
        <end position="193"/>
    </location>
</feature>
<keyword evidence="3" id="KW-0732">Signal</keyword>
<evidence type="ECO:0000256" key="3">
    <source>
        <dbReference type="SAM" id="SignalP"/>
    </source>
</evidence>
<name>A0A1E7G1A7_LACLC</name>
<evidence type="ECO:0008006" key="5">
    <source>
        <dbReference type="Google" id="ProtNLM"/>
    </source>
</evidence>
<protein>
    <recommendedName>
        <fullName evidence="5">Metal-dependent phosphohydrolase</fullName>
    </recommendedName>
</protein>
<feature type="compositionally biased region" description="Polar residues" evidence="1">
    <location>
        <begin position="683"/>
        <end position="693"/>
    </location>
</feature>
<accession>A0A1E7G1A7</accession>
<feature type="transmembrane region" description="Helical" evidence="2">
    <location>
        <begin position="412"/>
        <end position="431"/>
    </location>
</feature>
<feature type="chain" id="PRO_5009449196" description="Metal-dependent phosphohydrolase" evidence="3">
    <location>
        <begin position="25"/>
        <end position="701"/>
    </location>
</feature>
<keyword evidence="2" id="KW-0812">Transmembrane</keyword>
<reference evidence="4" key="1">
    <citation type="journal article" date="2016" name="Appl. Microbiol. Biotechnol.">
        <title>Adhesion of the genome-sequenced Lactococcus lactis subsp. cremoris IBB477 strain is mediated by specific molecular determinants.</title>
        <authorList>
            <person name="Radziwill-Bienkowska J.M."/>
            <person name="Le D.T."/>
            <person name="Szczesny P."/>
            <person name="Duviau M.P."/>
            <person name="Aleksandrzak-Piekarczyk T."/>
            <person name="Loubiere P."/>
            <person name="Mercier-Bonin M."/>
            <person name="Bardowski J.K."/>
            <person name="Kowalczyk M."/>
        </authorList>
    </citation>
    <scope>NUCLEOTIDE SEQUENCE [LARGE SCALE GENOMIC DNA]</scope>
    <source>
        <strain evidence="4">IBB477</strain>
    </source>
</reference>
<dbReference type="RefSeq" id="WP_075070638.1">
    <property type="nucleotide sequence ID" value="NZ_CM007353.1"/>
</dbReference>
<evidence type="ECO:0000256" key="2">
    <source>
        <dbReference type="SAM" id="Phobius"/>
    </source>
</evidence>
<keyword evidence="2" id="KW-1133">Transmembrane helix</keyword>
<evidence type="ECO:0000256" key="1">
    <source>
        <dbReference type="SAM" id="MobiDB-lite"/>
    </source>
</evidence>
<dbReference type="Proteomes" id="UP000176236">
    <property type="component" value="Chromosome"/>
</dbReference>
<feature type="signal peptide" evidence="3">
    <location>
        <begin position="1"/>
        <end position="24"/>
    </location>
</feature>
<gene>
    <name evidence="4" type="ORF">AJ89_13145</name>
</gene>
<dbReference type="EMBL" id="JMMZ01000035">
    <property type="protein sequence ID" value="OEU38731.1"/>
    <property type="molecule type" value="Genomic_DNA"/>
</dbReference>
<feature type="transmembrane region" description="Helical" evidence="2">
    <location>
        <begin position="319"/>
        <end position="342"/>
    </location>
</feature>
<feature type="region of interest" description="Disordered" evidence="1">
    <location>
        <begin position="623"/>
        <end position="701"/>
    </location>
</feature>
<feature type="compositionally biased region" description="Basic and acidic residues" evidence="1">
    <location>
        <begin position="661"/>
        <end position="671"/>
    </location>
</feature>
<feature type="transmembrane region" description="Helical" evidence="2">
    <location>
        <begin position="348"/>
        <end position="369"/>
    </location>
</feature>
<feature type="transmembrane region" description="Helical" evidence="2">
    <location>
        <begin position="381"/>
        <end position="400"/>
    </location>
</feature>
<feature type="compositionally biased region" description="Low complexity" evidence="1">
    <location>
        <begin position="55"/>
        <end position="66"/>
    </location>
</feature>
<sequence length="701" mass="78380">MKKKMLLFVGLLAFFMPSALHTFADTGFTPPSTPDFSVSGDKNSSKNDSKDKTDSSSNSSITDGTIKPPIDNLDDFGSDDSPSKVMTEAERKKARANLDNYTSYMYFDDGKFLTGSMNAGMQTFFIRSQFFVTKTIYRFVNAVNEKLNSDSLITQWTAQLFVTVQNIYNQFSNPQLYPIIAIAVISSLLFYWFKRRFFEGVRKLALVMILVGLFINGGQKLTEQVNTALNDVTTTLMSTIKVAGVSAKNSNDLKTTMVEVPFLYLNFDNVKINADGSSNISEDNIVNLLTSGDDNDKIKSIQSDLKDSHLTSKKMGEKVLTALASIFNAILVGFIYLAFAIMAFVMRMFFLILLLLLPFVGILSLFPVFDVVILRWAKATGGALIVSNVVVIGTALISVLDSIVSSTVTSMIGSDYFFITLIKFIVYIILFKKRQKILDIFKAGHLSNSGFAGRMDGLLSNVRRKGSNMIKAPLLAGSSAGLVAGLTAGQMATGKAKEIAKQRFTGGTGSLWHGGLNKKVDRTMNKTDKANPDTKKGQKLQAKEEKIKQRLEKGKQKFENPNLLKRKVADYRKQYQQRKTMNNPNLAQKMEQKNKEKNASIQALYDKNKTQLQARAIERRMREAVPDQEKPNLSELAKNKQKALAKEKLDERAMKQSAGRMAERFEKEKGSHSSFKRKPNYPWDNNDTNQKLNNPFVIDEK</sequence>